<proteinExistence type="predicted"/>
<sequence length="1040" mass="115277">MSIPSTSFLPNLPPGDVEQAAQLIQQALAPQTQSSSQDQRKLQQELFDIQKRPESWGLVIPFLQHSDPNVQFFGAHTMQVKIARDWDLFPHEHDLELRDLLVAITGHSIVAGYNKVILRKLFVAITSLALKFCTQIQQTWPEWPASCIQSLSALGASTEPLLDLLAIIAEEVDSADLLAPQKTQMRRMLSDAVPLVMQAISSCVSRPRPHPSPNELRSALKCFEAWLPNLPANDISPLIPQLIEMLKPIPGSNEFDEDEFTMASDSLQEIMSKSALSDGAGSKCLTEPLLLWCEQYGTGIVDHTINEGYADSVSRSLCKLLSALGDHSTQYFASHLASTASVTPVLPQPITTPLPSKSRLVQTFLRLLMAYTGIPGYYGVDEEESEMTLGFWYLFQESLWSVGPDPDEDEEDSSSELSGEQWNISKAVYSELIQVLRRKSVWPPKDVLQGWPRDQKDKFQAYRRDVGDTLLNAYYILRGDLLAFYVNDLAQRLSQPHPRWEEIEATLHCIMSVQEGVPIEDNPHLVRLFGPEILGRLPTSGSTRVRRTAVLLIGAYATWFTTQYTQPPGSGATSLLMNAISYVVSALPEAALCLPAANSLRDLCDANRTALAPHISAFGELHAGLINIPDTEKGKVLQSIASVIQALPPDEEIPPIEAIVNPVVAKLYQALQSSVQLPDEARALVYQQLQIITGVARGLTRTNDSLLIFDDSPDVKRETELMRRAREDSRTIRLRESIFDGVRKTVEIWSTDATISYALSELFKAITSLPTDVTLLSLSPGPLLELICVAAQKQLTAVWLSLATMLIVQLNPPTLLPTTFKTVPTSEARIIVLNVLVSLLQTSLTFFSEPGSMKENPEIVQAFFNSLETVAQHFVSVFYQLPPELFDTLIQCAIGSLALQERYALVASCTFLVSLINRTAAAENLDEAKNIFAQKHGKNIMHAILSGFAAVAPRTATPNLIELLSTFITRYPIQSKEWINEILYSPDFCPSKATNEAKDKFMKTIFNSRSLRRTREAAQQFILVARGLEGTSFGYSSVTM</sequence>
<protein>
    <submittedName>
        <fullName evidence="1">ARM repeat-containing protein</fullName>
    </submittedName>
</protein>
<evidence type="ECO:0000313" key="1">
    <source>
        <dbReference type="EMBL" id="KAI0087502.1"/>
    </source>
</evidence>
<reference evidence="1" key="1">
    <citation type="journal article" date="2021" name="Environ. Microbiol.">
        <title>Gene family expansions and transcriptome signatures uncover fungal adaptations to wood decay.</title>
        <authorList>
            <person name="Hage H."/>
            <person name="Miyauchi S."/>
            <person name="Viragh M."/>
            <person name="Drula E."/>
            <person name="Min B."/>
            <person name="Chaduli D."/>
            <person name="Navarro D."/>
            <person name="Favel A."/>
            <person name="Norest M."/>
            <person name="Lesage-Meessen L."/>
            <person name="Balint B."/>
            <person name="Merenyi Z."/>
            <person name="de Eugenio L."/>
            <person name="Morin E."/>
            <person name="Martinez A.T."/>
            <person name="Baldrian P."/>
            <person name="Stursova M."/>
            <person name="Martinez M.J."/>
            <person name="Novotny C."/>
            <person name="Magnuson J.K."/>
            <person name="Spatafora J.W."/>
            <person name="Maurice S."/>
            <person name="Pangilinan J."/>
            <person name="Andreopoulos W."/>
            <person name="LaButti K."/>
            <person name="Hundley H."/>
            <person name="Na H."/>
            <person name="Kuo A."/>
            <person name="Barry K."/>
            <person name="Lipzen A."/>
            <person name="Henrissat B."/>
            <person name="Riley R."/>
            <person name="Ahrendt S."/>
            <person name="Nagy L.G."/>
            <person name="Grigoriev I.V."/>
            <person name="Martin F."/>
            <person name="Rosso M.N."/>
        </authorList>
    </citation>
    <scope>NUCLEOTIDE SEQUENCE</scope>
    <source>
        <strain evidence="1">CBS 384.51</strain>
    </source>
</reference>
<comment type="caution">
    <text evidence="1">The sequence shown here is derived from an EMBL/GenBank/DDBJ whole genome shotgun (WGS) entry which is preliminary data.</text>
</comment>
<evidence type="ECO:0000313" key="2">
    <source>
        <dbReference type="Proteomes" id="UP001055072"/>
    </source>
</evidence>
<keyword evidence="2" id="KW-1185">Reference proteome</keyword>
<dbReference type="Proteomes" id="UP001055072">
    <property type="component" value="Unassembled WGS sequence"/>
</dbReference>
<dbReference type="EMBL" id="MU274917">
    <property type="protein sequence ID" value="KAI0087502.1"/>
    <property type="molecule type" value="Genomic_DNA"/>
</dbReference>
<organism evidence="1 2">
    <name type="scientific">Irpex rosettiformis</name>
    <dbReference type="NCBI Taxonomy" id="378272"/>
    <lineage>
        <taxon>Eukaryota</taxon>
        <taxon>Fungi</taxon>
        <taxon>Dikarya</taxon>
        <taxon>Basidiomycota</taxon>
        <taxon>Agaricomycotina</taxon>
        <taxon>Agaricomycetes</taxon>
        <taxon>Polyporales</taxon>
        <taxon>Irpicaceae</taxon>
        <taxon>Irpex</taxon>
    </lineage>
</organism>
<gene>
    <name evidence="1" type="ORF">BDY19DRAFT_985981</name>
</gene>
<name>A0ACB8TZJ0_9APHY</name>
<accession>A0ACB8TZJ0</accession>